<protein>
    <recommendedName>
        <fullName evidence="1">NERD domain-containing protein</fullName>
    </recommendedName>
</protein>
<keyword evidence="3" id="KW-1185">Reference proteome</keyword>
<feature type="domain" description="NERD" evidence="1">
    <location>
        <begin position="108"/>
        <end position="192"/>
    </location>
</feature>
<organism evidence="2 3">
    <name type="scientific">Sporolactobacillus spathodeae</name>
    <dbReference type="NCBI Taxonomy" id="1465502"/>
    <lineage>
        <taxon>Bacteria</taxon>
        <taxon>Bacillati</taxon>
        <taxon>Bacillota</taxon>
        <taxon>Bacilli</taxon>
        <taxon>Bacillales</taxon>
        <taxon>Sporolactobacillaceae</taxon>
        <taxon>Sporolactobacillus</taxon>
    </lineage>
</organism>
<sequence>MAQLVKIEQCVSRYQIDFLRYANRYVWLKKRREEEWLLRAKRIEANRKGQTVFADPNVVEKPDPAFYNWLFNMQLEWASRTVDERSVLPKEVTERSWLRETLKEVNDLAFFFYRPIILARNAEIQLDSLILTNDTLWCVKVLNGEPGSVFQEQSPRKWREIVSGGARDQLNPLISLQRSRHVLTSFLSAQCLEMQVCMAVYAPESFIEFVPEQFDLRLVDRRGRAYWYRELSQQSLLLKRQQVETAEALLQSFKTDAAERTDDLI</sequence>
<accession>A0ABS2QAR3</accession>
<dbReference type="Pfam" id="PF08378">
    <property type="entry name" value="NERD"/>
    <property type="match status" value="1"/>
</dbReference>
<proteinExistence type="predicted"/>
<comment type="caution">
    <text evidence="2">The sequence shown here is derived from an EMBL/GenBank/DDBJ whole genome shotgun (WGS) entry which is preliminary data.</text>
</comment>
<dbReference type="InterPro" id="IPR011528">
    <property type="entry name" value="NERD"/>
</dbReference>
<dbReference type="Proteomes" id="UP000823201">
    <property type="component" value="Unassembled WGS sequence"/>
</dbReference>
<evidence type="ECO:0000313" key="3">
    <source>
        <dbReference type="Proteomes" id="UP000823201"/>
    </source>
</evidence>
<evidence type="ECO:0000313" key="2">
    <source>
        <dbReference type="EMBL" id="MBM7658894.1"/>
    </source>
</evidence>
<evidence type="ECO:0000259" key="1">
    <source>
        <dbReference type="Pfam" id="PF08378"/>
    </source>
</evidence>
<gene>
    <name evidence="2" type="ORF">JOC27_002357</name>
</gene>
<name>A0ABS2QAR3_9BACL</name>
<reference evidence="2 3" key="1">
    <citation type="submission" date="2021-01" db="EMBL/GenBank/DDBJ databases">
        <title>Genomic Encyclopedia of Type Strains, Phase IV (KMG-IV): sequencing the most valuable type-strain genomes for metagenomic binning, comparative biology and taxonomic classification.</title>
        <authorList>
            <person name="Goeker M."/>
        </authorList>
    </citation>
    <scope>NUCLEOTIDE SEQUENCE [LARGE SCALE GENOMIC DNA]</scope>
    <source>
        <strain evidence="2 3">DSM 100968</strain>
    </source>
</reference>
<dbReference type="RefSeq" id="WP_205007441.1">
    <property type="nucleotide sequence ID" value="NZ_CBCRXA010000026.1"/>
</dbReference>
<dbReference type="EMBL" id="JAFBEV010000026">
    <property type="protein sequence ID" value="MBM7658894.1"/>
    <property type="molecule type" value="Genomic_DNA"/>
</dbReference>